<evidence type="ECO:0000313" key="5">
    <source>
        <dbReference type="Proteomes" id="UP000198728"/>
    </source>
</evidence>
<dbReference type="InterPro" id="IPR044149">
    <property type="entry name" value="Nitrilases_CHs"/>
</dbReference>
<feature type="active site" description="Proton acceptor" evidence="2">
    <location>
        <position position="41"/>
    </location>
</feature>
<reference evidence="4 5" key="1">
    <citation type="submission" date="2016-10" db="EMBL/GenBank/DDBJ databases">
        <authorList>
            <person name="de Groot N.N."/>
        </authorList>
    </citation>
    <scope>NUCLEOTIDE SEQUENCE [LARGE SCALE GENOMIC DNA]</scope>
    <source>
        <strain evidence="4 5">DSM 19548</strain>
    </source>
</reference>
<dbReference type="CDD" id="cd07564">
    <property type="entry name" value="nitrilases_CHs"/>
    <property type="match status" value="1"/>
</dbReference>
<dbReference type="InterPro" id="IPR003010">
    <property type="entry name" value="C-N_Hydrolase"/>
</dbReference>
<dbReference type="STRING" id="441112.SAMN04488094_101737"/>
<feature type="domain" description="CN hydrolase" evidence="3">
    <location>
        <begin position="1"/>
        <end position="273"/>
    </location>
</feature>
<evidence type="ECO:0000256" key="1">
    <source>
        <dbReference type="ARBA" id="ARBA00008129"/>
    </source>
</evidence>
<accession>A0A1I1EHL0</accession>
<protein>
    <submittedName>
        <fullName evidence="4">Nitrilase</fullName>
    </submittedName>
</protein>
<organism evidence="4 5">
    <name type="scientific">Tropicimonas isoalkanivorans</name>
    <dbReference type="NCBI Taxonomy" id="441112"/>
    <lineage>
        <taxon>Bacteria</taxon>
        <taxon>Pseudomonadati</taxon>
        <taxon>Pseudomonadota</taxon>
        <taxon>Alphaproteobacteria</taxon>
        <taxon>Rhodobacterales</taxon>
        <taxon>Roseobacteraceae</taxon>
        <taxon>Tropicimonas</taxon>
    </lineage>
</organism>
<dbReference type="PROSITE" id="PS00920">
    <property type="entry name" value="NITRIL_CHT_1"/>
    <property type="match status" value="1"/>
</dbReference>
<dbReference type="OrthoDB" id="9803803at2"/>
<sequence length="313" mass="34302">MRLAVVQYPPVYLDKERSLERAVDLVAEAGAEGCEMIVFPEAWLPGYPTFVWRLAPGAGMGKTDELFARAQANSIDLSRDDLAPVKAAAKEHSMVVVMGHQELDGAVSGSTLYNSVAIIDADGRLLNNHRKLMPTNPERMIWGFGDGSTLNVVDTAVGRVGALLCWENYMPLARFALYAQSIDIYAAPTWDSGATWLATMQHIAREGGCWVVGCATALKASDVPALVPYREELFPDPEEWVNPGDAVVFRPFGGREAGPMSREQGLLFAEIDVDAARASRRKFDVSGHYARPDVFTLRVNRARQTPIAFDEGD</sequence>
<dbReference type="EMBL" id="FOLG01000001">
    <property type="protein sequence ID" value="SFB84470.1"/>
    <property type="molecule type" value="Genomic_DNA"/>
</dbReference>
<dbReference type="PROSITE" id="PS00921">
    <property type="entry name" value="NITRIL_CHT_2"/>
    <property type="match status" value="1"/>
</dbReference>
<keyword evidence="5" id="KW-1185">Reference proteome</keyword>
<proteinExistence type="inferred from homology"/>
<dbReference type="GO" id="GO:0000257">
    <property type="term" value="F:nitrilase activity"/>
    <property type="evidence" value="ECO:0007669"/>
    <property type="project" value="UniProtKB-ARBA"/>
</dbReference>
<dbReference type="RefSeq" id="WP_093359281.1">
    <property type="nucleotide sequence ID" value="NZ_FOLG01000001.1"/>
</dbReference>
<evidence type="ECO:0000259" key="3">
    <source>
        <dbReference type="PROSITE" id="PS50263"/>
    </source>
</evidence>
<dbReference type="PANTHER" id="PTHR46044:SF1">
    <property type="entry name" value="CN HYDROLASE DOMAIN-CONTAINING PROTEIN"/>
    <property type="match status" value="1"/>
</dbReference>
<dbReference type="Pfam" id="PF00795">
    <property type="entry name" value="CN_hydrolase"/>
    <property type="match status" value="1"/>
</dbReference>
<evidence type="ECO:0000313" key="4">
    <source>
        <dbReference type="EMBL" id="SFB84470.1"/>
    </source>
</evidence>
<dbReference type="PANTHER" id="PTHR46044">
    <property type="entry name" value="NITRILASE"/>
    <property type="match status" value="1"/>
</dbReference>
<dbReference type="SUPFAM" id="SSF56317">
    <property type="entry name" value="Carbon-nitrogen hydrolase"/>
    <property type="match status" value="1"/>
</dbReference>
<dbReference type="PROSITE" id="PS50263">
    <property type="entry name" value="CN_HYDROLASE"/>
    <property type="match status" value="1"/>
</dbReference>
<gene>
    <name evidence="4" type="ORF">SAMN04488094_101737</name>
</gene>
<comment type="similarity">
    <text evidence="1">Belongs to the carbon-nitrogen hydrolase superfamily. Nitrilase family.</text>
</comment>
<name>A0A1I1EHL0_9RHOB</name>
<evidence type="ECO:0000256" key="2">
    <source>
        <dbReference type="PROSITE-ProRule" id="PRU10139"/>
    </source>
</evidence>
<dbReference type="Proteomes" id="UP000198728">
    <property type="component" value="Unassembled WGS sequence"/>
</dbReference>
<dbReference type="Gene3D" id="3.60.110.10">
    <property type="entry name" value="Carbon-nitrogen hydrolase"/>
    <property type="match status" value="1"/>
</dbReference>
<dbReference type="InterPro" id="IPR036526">
    <property type="entry name" value="C-N_Hydrolase_sf"/>
</dbReference>
<dbReference type="AlphaFoldDB" id="A0A1I1EHL0"/>
<dbReference type="InterPro" id="IPR000132">
    <property type="entry name" value="Nitrilase/CN_hydratase_CS"/>
</dbReference>